<accession>A0A845AWV0</accession>
<feature type="binding site" evidence="8">
    <location>
        <position position="55"/>
    </location>
    <ligand>
        <name>Zn(2+)</name>
        <dbReference type="ChEBI" id="CHEBI:29105"/>
        <note>catalytic</note>
    </ligand>
</feature>
<comment type="subunit">
    <text evidence="2 8">Homodimer.</text>
</comment>
<evidence type="ECO:0000259" key="9">
    <source>
        <dbReference type="PROSITE" id="PS51747"/>
    </source>
</evidence>
<evidence type="ECO:0000256" key="3">
    <source>
        <dbReference type="ARBA" id="ARBA00022694"/>
    </source>
</evidence>
<reference evidence="11 12" key="1">
    <citation type="submission" date="2019-12" db="EMBL/GenBank/DDBJ databases">
        <title>Genomic-based taxomic classification of the family Erythrobacteraceae.</title>
        <authorList>
            <person name="Xu L."/>
        </authorList>
    </citation>
    <scope>NUCLEOTIDE SEQUENCE [LARGE SCALE GENOMIC DNA]</scope>
    <source>
        <strain evidence="11 12">JCM 16677</strain>
    </source>
</reference>
<dbReference type="RefSeq" id="WP_160778490.1">
    <property type="nucleotide sequence ID" value="NZ_BAAAZF010000001.1"/>
</dbReference>
<gene>
    <name evidence="8" type="primary">tadA</name>
    <name evidence="10" type="ORF">GRI94_04115</name>
    <name evidence="11" type="ORF">GRI94_18205</name>
</gene>
<evidence type="ECO:0000256" key="2">
    <source>
        <dbReference type="ARBA" id="ARBA00011738"/>
    </source>
</evidence>
<dbReference type="AlphaFoldDB" id="A0A845AWV0"/>
<dbReference type="GO" id="GO:0002100">
    <property type="term" value="P:tRNA wobble adenosine to inosine editing"/>
    <property type="evidence" value="ECO:0007669"/>
    <property type="project" value="UniProtKB-UniRule"/>
</dbReference>
<feature type="binding site" evidence="8">
    <location>
        <position position="85"/>
    </location>
    <ligand>
        <name>Zn(2+)</name>
        <dbReference type="ChEBI" id="CHEBI:29105"/>
        <note>catalytic</note>
    </ligand>
</feature>
<dbReference type="EMBL" id="WTYE01000001">
    <property type="protein sequence ID" value="MXP31007.1"/>
    <property type="molecule type" value="Genomic_DNA"/>
</dbReference>
<evidence type="ECO:0000313" key="10">
    <source>
        <dbReference type="EMBL" id="MXP31007.1"/>
    </source>
</evidence>
<evidence type="ECO:0000313" key="11">
    <source>
        <dbReference type="EMBL" id="MXP33767.1"/>
    </source>
</evidence>
<evidence type="ECO:0000256" key="1">
    <source>
        <dbReference type="ARBA" id="ARBA00010669"/>
    </source>
</evidence>
<comment type="caution">
    <text evidence="11">The sequence shown here is derived from an EMBL/GenBank/DDBJ whole genome shotgun (WGS) entry which is preliminary data.</text>
</comment>
<dbReference type="PANTHER" id="PTHR11079">
    <property type="entry name" value="CYTOSINE DEAMINASE FAMILY MEMBER"/>
    <property type="match status" value="1"/>
</dbReference>
<dbReference type="Pfam" id="PF14437">
    <property type="entry name" value="MafB19-deam"/>
    <property type="match status" value="1"/>
</dbReference>
<sequence>MTKWPLPDPMRRALEEARAAAEAGEVPIGAVVVKGDEVIAAAHNSPRTNHDPTAHAEIAVIRAAARVLGQERLEDCDLWVTLEPCAMCAGAISHARIARLYYAASDPKGGAVEHGAKVFEHKQCLHAPEVYTGMGEGEAANMLRGFFQERR</sequence>
<dbReference type="HAMAP" id="MF_00972">
    <property type="entry name" value="tRNA_aden_deaminase"/>
    <property type="match status" value="1"/>
</dbReference>
<name>A0A845AWV0_9SPHN</name>
<keyword evidence="5 8" id="KW-0378">Hydrolase</keyword>
<dbReference type="InterPro" id="IPR016192">
    <property type="entry name" value="APOBEC/CMP_deaminase_Zn-bd"/>
</dbReference>
<evidence type="ECO:0000256" key="4">
    <source>
        <dbReference type="ARBA" id="ARBA00022723"/>
    </source>
</evidence>
<dbReference type="Proteomes" id="UP000446786">
    <property type="component" value="Unassembled WGS sequence"/>
</dbReference>
<protein>
    <recommendedName>
        <fullName evidence="8">tRNA-specific adenosine deaminase</fullName>
        <ecNumber evidence="8">3.5.4.33</ecNumber>
    </recommendedName>
</protein>
<evidence type="ECO:0000256" key="7">
    <source>
        <dbReference type="ARBA" id="ARBA00048045"/>
    </source>
</evidence>
<dbReference type="Gene3D" id="3.40.140.10">
    <property type="entry name" value="Cytidine Deaminase, domain 2"/>
    <property type="match status" value="1"/>
</dbReference>
<feature type="active site" description="Proton donor" evidence="8">
    <location>
        <position position="57"/>
    </location>
</feature>
<dbReference type="InterPro" id="IPR028883">
    <property type="entry name" value="tRNA_aden_deaminase"/>
</dbReference>
<dbReference type="SUPFAM" id="SSF53927">
    <property type="entry name" value="Cytidine deaminase-like"/>
    <property type="match status" value="1"/>
</dbReference>
<dbReference type="PANTHER" id="PTHR11079:SF202">
    <property type="entry name" value="TRNA-SPECIFIC ADENOSINE DEAMINASE"/>
    <property type="match status" value="1"/>
</dbReference>
<keyword evidence="3 8" id="KW-0819">tRNA processing</keyword>
<comment type="function">
    <text evidence="8">Catalyzes the deamination of adenosine to inosine at the wobble position 34 of tRNA(Arg2).</text>
</comment>
<dbReference type="PROSITE" id="PS51747">
    <property type="entry name" value="CYT_DCMP_DEAMINASES_2"/>
    <property type="match status" value="1"/>
</dbReference>
<keyword evidence="6 8" id="KW-0862">Zinc</keyword>
<feature type="domain" description="CMP/dCMP-type deaminase" evidence="9">
    <location>
        <begin position="4"/>
        <end position="113"/>
    </location>
</feature>
<evidence type="ECO:0000313" key="12">
    <source>
        <dbReference type="Proteomes" id="UP000446786"/>
    </source>
</evidence>
<dbReference type="InterPro" id="IPR002125">
    <property type="entry name" value="CMP_dCMP_dom"/>
</dbReference>
<dbReference type="InterPro" id="IPR016193">
    <property type="entry name" value="Cytidine_deaminase-like"/>
</dbReference>
<dbReference type="EC" id="3.5.4.33" evidence="8"/>
<evidence type="ECO:0000256" key="6">
    <source>
        <dbReference type="ARBA" id="ARBA00022833"/>
    </source>
</evidence>
<evidence type="ECO:0000256" key="8">
    <source>
        <dbReference type="HAMAP-Rule" id="MF_00972"/>
    </source>
</evidence>
<comment type="catalytic activity">
    <reaction evidence="7 8">
        <text>adenosine(34) in tRNA + H2O + H(+) = inosine(34) in tRNA + NH4(+)</text>
        <dbReference type="Rhea" id="RHEA:43168"/>
        <dbReference type="Rhea" id="RHEA-COMP:10373"/>
        <dbReference type="Rhea" id="RHEA-COMP:10374"/>
        <dbReference type="ChEBI" id="CHEBI:15377"/>
        <dbReference type="ChEBI" id="CHEBI:15378"/>
        <dbReference type="ChEBI" id="CHEBI:28938"/>
        <dbReference type="ChEBI" id="CHEBI:74411"/>
        <dbReference type="ChEBI" id="CHEBI:82852"/>
        <dbReference type="EC" id="3.5.4.33"/>
    </reaction>
</comment>
<comment type="similarity">
    <text evidence="1">Belongs to the cytidine and deoxycytidylate deaminase family. ADAT2 subfamily.</text>
</comment>
<proteinExistence type="inferred from homology"/>
<comment type="cofactor">
    <cofactor evidence="8">
        <name>Zn(2+)</name>
        <dbReference type="ChEBI" id="CHEBI:29105"/>
    </cofactor>
    <text evidence="8">Binds 1 zinc ion per subunit.</text>
</comment>
<keyword evidence="12" id="KW-1185">Reference proteome</keyword>
<dbReference type="EMBL" id="WTYE01000001">
    <property type="protein sequence ID" value="MXP33767.1"/>
    <property type="molecule type" value="Genomic_DNA"/>
</dbReference>
<dbReference type="OrthoDB" id="9802676at2"/>
<dbReference type="CDD" id="cd01285">
    <property type="entry name" value="nucleoside_deaminase"/>
    <property type="match status" value="1"/>
</dbReference>
<dbReference type="PROSITE" id="PS00903">
    <property type="entry name" value="CYT_DCMP_DEAMINASES_1"/>
    <property type="match status" value="1"/>
</dbReference>
<dbReference type="InterPro" id="IPR058535">
    <property type="entry name" value="MafB19-deam"/>
</dbReference>
<dbReference type="GO" id="GO:0052717">
    <property type="term" value="F:tRNA-specific adenosine-34 deaminase activity"/>
    <property type="evidence" value="ECO:0007669"/>
    <property type="project" value="UniProtKB-UniRule"/>
</dbReference>
<keyword evidence="4 8" id="KW-0479">Metal-binding</keyword>
<feature type="binding site" evidence="8">
    <location>
        <position position="88"/>
    </location>
    <ligand>
        <name>Zn(2+)</name>
        <dbReference type="ChEBI" id="CHEBI:29105"/>
        <note>catalytic</note>
    </ligand>
</feature>
<evidence type="ECO:0000256" key="5">
    <source>
        <dbReference type="ARBA" id="ARBA00022801"/>
    </source>
</evidence>
<organism evidence="11 12">
    <name type="scientific">Parerythrobacter jejuensis</name>
    <dbReference type="NCBI Taxonomy" id="795812"/>
    <lineage>
        <taxon>Bacteria</taxon>
        <taxon>Pseudomonadati</taxon>
        <taxon>Pseudomonadota</taxon>
        <taxon>Alphaproteobacteria</taxon>
        <taxon>Sphingomonadales</taxon>
        <taxon>Erythrobacteraceae</taxon>
        <taxon>Parerythrobacter</taxon>
    </lineage>
</organism>
<dbReference type="GO" id="GO:0008270">
    <property type="term" value="F:zinc ion binding"/>
    <property type="evidence" value="ECO:0007669"/>
    <property type="project" value="UniProtKB-UniRule"/>
</dbReference>